<dbReference type="InterPro" id="IPR029063">
    <property type="entry name" value="SAM-dependent_MTases_sf"/>
</dbReference>
<dbReference type="Proteomes" id="UP000317078">
    <property type="component" value="Unassembled WGS sequence"/>
</dbReference>
<dbReference type="OrthoDB" id="9800643at2"/>
<dbReference type="HAMAP" id="MF_02126">
    <property type="entry name" value="RF_methyltr_PrmC"/>
    <property type="match status" value="1"/>
</dbReference>
<evidence type="ECO:0000256" key="4">
    <source>
        <dbReference type="ARBA" id="ARBA00048391"/>
    </source>
</evidence>
<protein>
    <recommendedName>
        <fullName evidence="5">Release factor glutamine methyltransferase</fullName>
        <shortName evidence="5">RF MTase</shortName>
        <ecNumber evidence="5">2.1.1.297</ecNumber>
    </recommendedName>
    <alternativeName>
        <fullName evidence="5">N5-glutamine methyltransferase PrmC</fullName>
    </alternativeName>
    <alternativeName>
        <fullName evidence="5">Protein-(glutamine-N5) MTase PrmC</fullName>
    </alternativeName>
    <alternativeName>
        <fullName evidence="5">Protein-glutamine N-methyltransferase PrmC</fullName>
    </alternativeName>
</protein>
<sequence>MSGCEPGGSVGAFLCQAGQVLRAAAVEAPRQEARLLLAHAMGCRQEDLLRDPRAPVPPEAEALFRRSLAARARHAPMAYLLGEAGFWTLDLLCNPATLIPRADTETLVEAALEAFPERAAVRRVLDLGTGTGALLLAALAEFPEAFGVGVDRNPEAAALARANAARNGLADRAALLAGDWAGALAGRFDLVLSNPPYIETAAIPGLMPEVAGHEPALALDGGADGLEAYRALAAALPALLAEGGRAVLELGAGQREAVAALMEGAGLRTLGCRADLGGVPRALVLTAGR</sequence>
<dbReference type="InterPro" id="IPR040758">
    <property type="entry name" value="PrmC_N"/>
</dbReference>
<evidence type="ECO:0000259" key="6">
    <source>
        <dbReference type="Pfam" id="PF05175"/>
    </source>
</evidence>
<dbReference type="EMBL" id="RCZP01000056">
    <property type="protein sequence ID" value="TPG44237.1"/>
    <property type="molecule type" value="Genomic_DNA"/>
</dbReference>
<comment type="caution">
    <text evidence="8">The sequence shown here is derived from an EMBL/GenBank/DDBJ whole genome shotgun (WGS) entry which is preliminary data.</text>
</comment>
<dbReference type="PROSITE" id="PS00092">
    <property type="entry name" value="N6_MTASE"/>
    <property type="match status" value="1"/>
</dbReference>
<dbReference type="PANTHER" id="PTHR18895">
    <property type="entry name" value="HEMK METHYLTRANSFERASE"/>
    <property type="match status" value="1"/>
</dbReference>
<dbReference type="InterPro" id="IPR019874">
    <property type="entry name" value="RF_methyltr_PrmC"/>
</dbReference>
<dbReference type="GO" id="GO:0032259">
    <property type="term" value="P:methylation"/>
    <property type="evidence" value="ECO:0007669"/>
    <property type="project" value="UniProtKB-KW"/>
</dbReference>
<dbReference type="NCBIfam" id="TIGR03534">
    <property type="entry name" value="RF_mod_PrmC"/>
    <property type="match status" value="1"/>
</dbReference>
<evidence type="ECO:0000256" key="2">
    <source>
        <dbReference type="ARBA" id="ARBA00022679"/>
    </source>
</evidence>
<dbReference type="Gene3D" id="1.10.8.10">
    <property type="entry name" value="DNA helicase RuvA subunit, C-terminal domain"/>
    <property type="match status" value="1"/>
</dbReference>
<evidence type="ECO:0000256" key="5">
    <source>
        <dbReference type="HAMAP-Rule" id="MF_02126"/>
    </source>
</evidence>
<comment type="catalytic activity">
    <reaction evidence="4 5">
        <text>L-glutaminyl-[peptide chain release factor] + S-adenosyl-L-methionine = N(5)-methyl-L-glutaminyl-[peptide chain release factor] + S-adenosyl-L-homocysteine + H(+)</text>
        <dbReference type="Rhea" id="RHEA:42896"/>
        <dbReference type="Rhea" id="RHEA-COMP:10271"/>
        <dbReference type="Rhea" id="RHEA-COMP:10272"/>
        <dbReference type="ChEBI" id="CHEBI:15378"/>
        <dbReference type="ChEBI" id="CHEBI:30011"/>
        <dbReference type="ChEBI" id="CHEBI:57856"/>
        <dbReference type="ChEBI" id="CHEBI:59789"/>
        <dbReference type="ChEBI" id="CHEBI:61891"/>
        <dbReference type="EC" id="2.1.1.297"/>
    </reaction>
</comment>
<comment type="similarity">
    <text evidence="5">Belongs to the protein N5-glutamine methyltransferase family. PrmC subfamily.</text>
</comment>
<proteinExistence type="inferred from homology"/>
<dbReference type="GO" id="GO:0003676">
    <property type="term" value="F:nucleic acid binding"/>
    <property type="evidence" value="ECO:0007669"/>
    <property type="project" value="InterPro"/>
</dbReference>
<dbReference type="InterPro" id="IPR007848">
    <property type="entry name" value="Small_mtfrase_dom"/>
</dbReference>
<dbReference type="Pfam" id="PF17827">
    <property type="entry name" value="PrmC_N"/>
    <property type="match status" value="1"/>
</dbReference>
<feature type="binding site" evidence="5">
    <location>
        <begin position="128"/>
        <end position="132"/>
    </location>
    <ligand>
        <name>S-adenosyl-L-methionine</name>
        <dbReference type="ChEBI" id="CHEBI:59789"/>
    </ligand>
</feature>
<dbReference type="AlphaFoldDB" id="A0A502F328"/>
<dbReference type="InterPro" id="IPR002052">
    <property type="entry name" value="DNA_methylase_N6_adenine_CS"/>
</dbReference>
<dbReference type="InterPro" id="IPR004556">
    <property type="entry name" value="HemK-like"/>
</dbReference>
<accession>A0A502F328</accession>
<evidence type="ECO:0000256" key="3">
    <source>
        <dbReference type="ARBA" id="ARBA00022691"/>
    </source>
</evidence>
<dbReference type="InterPro" id="IPR050320">
    <property type="entry name" value="N5-glutamine_MTase"/>
</dbReference>
<dbReference type="RefSeq" id="WP_140886955.1">
    <property type="nucleotide sequence ID" value="NZ_RCZP01000056.1"/>
</dbReference>
<reference evidence="8 9" key="1">
    <citation type="journal article" date="2019" name="Environ. Microbiol.">
        <title>Species interactions and distinct microbial communities in high Arctic permafrost affected cryosols are associated with the CH4 and CO2 gas fluxes.</title>
        <authorList>
            <person name="Altshuler I."/>
            <person name="Hamel J."/>
            <person name="Turney S."/>
            <person name="Magnuson E."/>
            <person name="Levesque R."/>
            <person name="Greer C."/>
            <person name="Whyte L.G."/>
        </authorList>
    </citation>
    <scope>NUCLEOTIDE SEQUENCE [LARGE SCALE GENOMIC DNA]</scope>
    <source>
        <strain evidence="8 9">S9.3B</strain>
    </source>
</reference>
<gene>
    <name evidence="5 8" type="primary">prmC</name>
    <name evidence="8" type="ORF">EAH89_27640</name>
</gene>
<dbReference type="Pfam" id="PF05175">
    <property type="entry name" value="MTS"/>
    <property type="match status" value="1"/>
</dbReference>
<feature type="domain" description="Methyltransferase small" evidence="6">
    <location>
        <begin position="112"/>
        <end position="201"/>
    </location>
</feature>
<feature type="binding site" evidence="5">
    <location>
        <position position="180"/>
    </location>
    <ligand>
        <name>S-adenosyl-L-methionine</name>
        <dbReference type="ChEBI" id="CHEBI:59789"/>
    </ligand>
</feature>
<feature type="domain" description="Release factor glutamine methyltransferase N-terminal" evidence="7">
    <location>
        <begin position="16"/>
        <end position="82"/>
    </location>
</feature>
<dbReference type="GO" id="GO:0102559">
    <property type="term" value="F:peptide chain release factor N(5)-glutamine methyltransferase activity"/>
    <property type="evidence" value="ECO:0007669"/>
    <property type="project" value="UniProtKB-EC"/>
</dbReference>
<dbReference type="PANTHER" id="PTHR18895:SF74">
    <property type="entry name" value="MTRF1L RELEASE FACTOR GLUTAMINE METHYLTRANSFERASE"/>
    <property type="match status" value="1"/>
</dbReference>
<dbReference type="SUPFAM" id="SSF53335">
    <property type="entry name" value="S-adenosyl-L-methionine-dependent methyltransferases"/>
    <property type="match status" value="1"/>
</dbReference>
<feature type="binding site" evidence="5">
    <location>
        <position position="194"/>
    </location>
    <ligand>
        <name>S-adenosyl-L-methionine</name>
        <dbReference type="ChEBI" id="CHEBI:59789"/>
    </ligand>
</feature>
<evidence type="ECO:0000313" key="8">
    <source>
        <dbReference type="EMBL" id="TPG44237.1"/>
    </source>
</evidence>
<evidence type="ECO:0000256" key="1">
    <source>
        <dbReference type="ARBA" id="ARBA00022603"/>
    </source>
</evidence>
<keyword evidence="9" id="KW-1185">Reference proteome</keyword>
<feature type="binding site" evidence="5">
    <location>
        <position position="151"/>
    </location>
    <ligand>
        <name>S-adenosyl-L-methionine</name>
        <dbReference type="ChEBI" id="CHEBI:59789"/>
    </ligand>
</feature>
<keyword evidence="2 5" id="KW-0808">Transferase</keyword>
<evidence type="ECO:0000313" key="9">
    <source>
        <dbReference type="Proteomes" id="UP000317078"/>
    </source>
</evidence>
<organism evidence="8 9">
    <name type="scientific">Muricoccus nepalensis</name>
    <dbReference type="NCBI Taxonomy" id="1854500"/>
    <lineage>
        <taxon>Bacteria</taxon>
        <taxon>Pseudomonadati</taxon>
        <taxon>Pseudomonadota</taxon>
        <taxon>Alphaproteobacteria</taxon>
        <taxon>Acetobacterales</taxon>
        <taxon>Roseomonadaceae</taxon>
        <taxon>Muricoccus</taxon>
    </lineage>
</organism>
<comment type="function">
    <text evidence="5">Methylates the class 1 translation termination release factors RF1/PrfA and RF2/PrfB on the glutamine residue of the universally conserved GGQ motif.</text>
</comment>
<evidence type="ECO:0000259" key="7">
    <source>
        <dbReference type="Pfam" id="PF17827"/>
    </source>
</evidence>
<feature type="binding site" evidence="5">
    <location>
        <begin position="194"/>
        <end position="197"/>
    </location>
    <ligand>
        <name>substrate</name>
    </ligand>
</feature>
<dbReference type="EC" id="2.1.1.297" evidence="5"/>
<keyword evidence="1 5" id="KW-0489">Methyltransferase</keyword>
<keyword evidence="3 5" id="KW-0949">S-adenosyl-L-methionine</keyword>
<dbReference type="NCBIfam" id="TIGR00536">
    <property type="entry name" value="hemK_fam"/>
    <property type="match status" value="1"/>
</dbReference>
<name>A0A502F328_9PROT</name>
<dbReference type="Gene3D" id="3.40.50.150">
    <property type="entry name" value="Vaccinia Virus protein VP39"/>
    <property type="match status" value="1"/>
</dbReference>